<reference evidence="2 3" key="1">
    <citation type="submission" date="2015-01" db="EMBL/GenBank/DDBJ databases">
        <title>The Genome Sequence of Rhinocladiella mackenzie CBS 650.93.</title>
        <authorList>
            <consortium name="The Broad Institute Genomics Platform"/>
            <person name="Cuomo C."/>
            <person name="de Hoog S."/>
            <person name="Gorbushina A."/>
            <person name="Stielow B."/>
            <person name="Teixiera M."/>
            <person name="Abouelleil A."/>
            <person name="Chapman S.B."/>
            <person name="Priest M."/>
            <person name="Young S.K."/>
            <person name="Wortman J."/>
            <person name="Nusbaum C."/>
            <person name="Birren B."/>
        </authorList>
    </citation>
    <scope>NUCLEOTIDE SEQUENCE [LARGE SCALE GENOMIC DNA]</scope>
    <source>
        <strain evidence="2 3">CBS 650.93</strain>
    </source>
</reference>
<feature type="compositionally biased region" description="Acidic residues" evidence="1">
    <location>
        <begin position="1"/>
        <end position="13"/>
    </location>
</feature>
<evidence type="ECO:0000313" key="2">
    <source>
        <dbReference type="EMBL" id="KIX07818.1"/>
    </source>
</evidence>
<dbReference type="HOGENOM" id="CLU_2293247_0_0_1"/>
<dbReference type="EMBL" id="KN847476">
    <property type="protein sequence ID" value="KIX07818.1"/>
    <property type="molecule type" value="Genomic_DNA"/>
</dbReference>
<dbReference type="GeneID" id="25290543"/>
<gene>
    <name evidence="2" type="ORF">Z518_02472</name>
</gene>
<dbReference type="AlphaFoldDB" id="A0A0D2HBL0"/>
<feature type="compositionally biased region" description="Basic and acidic residues" evidence="1">
    <location>
        <begin position="24"/>
        <end position="34"/>
    </location>
</feature>
<proteinExistence type="predicted"/>
<name>A0A0D2HBL0_9EURO</name>
<feature type="region of interest" description="Disordered" evidence="1">
    <location>
        <begin position="1"/>
        <end position="34"/>
    </location>
</feature>
<keyword evidence="3" id="KW-1185">Reference proteome</keyword>
<organism evidence="2 3">
    <name type="scientific">Rhinocladiella mackenziei CBS 650.93</name>
    <dbReference type="NCBI Taxonomy" id="1442369"/>
    <lineage>
        <taxon>Eukaryota</taxon>
        <taxon>Fungi</taxon>
        <taxon>Dikarya</taxon>
        <taxon>Ascomycota</taxon>
        <taxon>Pezizomycotina</taxon>
        <taxon>Eurotiomycetes</taxon>
        <taxon>Chaetothyriomycetidae</taxon>
        <taxon>Chaetothyriales</taxon>
        <taxon>Herpotrichiellaceae</taxon>
        <taxon>Rhinocladiella</taxon>
    </lineage>
</organism>
<sequence>MDTDAAEPLDYEDMVGVGGSHTNEMMRREERSEKLEQTCREELITPDRIISVKERDPNVCLMQTAGRGLQTAPQFKLEELRKPEPKVKAEEIEDLNLIKME</sequence>
<dbReference type="Proteomes" id="UP000053617">
    <property type="component" value="Unassembled WGS sequence"/>
</dbReference>
<dbReference type="VEuPathDB" id="FungiDB:Z518_02472"/>
<evidence type="ECO:0000313" key="3">
    <source>
        <dbReference type="Proteomes" id="UP000053617"/>
    </source>
</evidence>
<protein>
    <submittedName>
        <fullName evidence="2">Uncharacterized protein</fullName>
    </submittedName>
</protein>
<dbReference type="RefSeq" id="XP_013274954.1">
    <property type="nucleotide sequence ID" value="XM_013419500.1"/>
</dbReference>
<accession>A0A0D2HBL0</accession>
<evidence type="ECO:0000256" key="1">
    <source>
        <dbReference type="SAM" id="MobiDB-lite"/>
    </source>
</evidence>